<dbReference type="WBParaSite" id="PS1159_v2.g14339.t1">
    <property type="protein sequence ID" value="PS1159_v2.g14339.t1"/>
    <property type="gene ID" value="PS1159_v2.g14339"/>
</dbReference>
<name>A0AC35F8Z4_9BILA</name>
<evidence type="ECO:0000313" key="2">
    <source>
        <dbReference type="WBParaSite" id="PS1159_v2.g14339.t1"/>
    </source>
</evidence>
<reference evidence="2" key="1">
    <citation type="submission" date="2022-11" db="UniProtKB">
        <authorList>
            <consortium name="WormBaseParasite"/>
        </authorList>
    </citation>
    <scope>IDENTIFICATION</scope>
</reference>
<accession>A0AC35F8Z4</accession>
<protein>
    <submittedName>
        <fullName evidence="2">Ovule protein</fullName>
    </submittedName>
</protein>
<evidence type="ECO:0000313" key="1">
    <source>
        <dbReference type="Proteomes" id="UP000887580"/>
    </source>
</evidence>
<organism evidence="1 2">
    <name type="scientific">Panagrolaimus sp. PS1159</name>
    <dbReference type="NCBI Taxonomy" id="55785"/>
    <lineage>
        <taxon>Eukaryota</taxon>
        <taxon>Metazoa</taxon>
        <taxon>Ecdysozoa</taxon>
        <taxon>Nematoda</taxon>
        <taxon>Chromadorea</taxon>
        <taxon>Rhabditida</taxon>
        <taxon>Tylenchina</taxon>
        <taxon>Panagrolaimomorpha</taxon>
        <taxon>Panagrolaimoidea</taxon>
        <taxon>Panagrolaimidae</taxon>
        <taxon>Panagrolaimus</taxon>
    </lineage>
</organism>
<sequence length="74" mass="8136">MSSNQFVGLSFPSSNSNSTTTPSIHSFYSKSTSTSTLQNPTNTTFLELDVCSLAKMYQQPPKQSRLNQLIGNFP</sequence>
<proteinExistence type="predicted"/>
<dbReference type="Proteomes" id="UP000887580">
    <property type="component" value="Unplaced"/>
</dbReference>